<comment type="caution">
    <text evidence="1">The sequence shown here is derived from an EMBL/GenBank/DDBJ whole genome shotgun (WGS) entry which is preliminary data.</text>
</comment>
<keyword evidence="2" id="KW-1185">Reference proteome</keyword>
<organism evidence="1 2">
    <name type="scientific">Monilinia laxa</name>
    <name type="common">Brown rot fungus</name>
    <name type="synonym">Sclerotinia laxa</name>
    <dbReference type="NCBI Taxonomy" id="61186"/>
    <lineage>
        <taxon>Eukaryota</taxon>
        <taxon>Fungi</taxon>
        <taxon>Dikarya</taxon>
        <taxon>Ascomycota</taxon>
        <taxon>Pezizomycotina</taxon>
        <taxon>Leotiomycetes</taxon>
        <taxon>Helotiales</taxon>
        <taxon>Sclerotiniaceae</taxon>
        <taxon>Monilinia</taxon>
    </lineage>
</organism>
<gene>
    <name evidence="1" type="ORF">EYC80_010141</name>
</gene>
<sequence>MTDFDWVKTKILTNNRLLFKDQDNYHAEFKAQTRQIHFLSRDRLNYRRIVFTKPWTVFEPLSWPTGLGFLVNHVEWWLEFRNVWLIGSLPNRSALQSTSKHLHRASSYIPLPFGGLISLVPPFNKHSIEYTYWSDFIFADSDCNVFKGVVIYDSTKFHLLSLMN</sequence>
<dbReference type="Proteomes" id="UP000326757">
    <property type="component" value="Unassembled WGS sequence"/>
</dbReference>
<dbReference type="AlphaFoldDB" id="A0A5N6JPP4"/>
<name>A0A5N6JPP4_MONLA</name>
<dbReference type="EMBL" id="VIGI01000024">
    <property type="protein sequence ID" value="KAB8288476.1"/>
    <property type="molecule type" value="Genomic_DNA"/>
</dbReference>
<proteinExistence type="predicted"/>
<reference evidence="1 2" key="1">
    <citation type="submission" date="2019-06" db="EMBL/GenBank/DDBJ databases">
        <title>Genome Sequence of the Brown Rot Fungal Pathogen Monilinia laxa.</title>
        <authorList>
            <person name="De Miccolis Angelini R.M."/>
            <person name="Landi L."/>
            <person name="Abate D."/>
            <person name="Pollastro S."/>
            <person name="Romanazzi G."/>
            <person name="Faretra F."/>
        </authorList>
    </citation>
    <scope>NUCLEOTIDE SEQUENCE [LARGE SCALE GENOMIC DNA]</scope>
    <source>
        <strain evidence="1 2">Mlax316</strain>
    </source>
</reference>
<evidence type="ECO:0000313" key="1">
    <source>
        <dbReference type="EMBL" id="KAB8288476.1"/>
    </source>
</evidence>
<protein>
    <submittedName>
        <fullName evidence="1">Uncharacterized protein</fullName>
    </submittedName>
</protein>
<accession>A0A5N6JPP4</accession>
<evidence type="ECO:0000313" key="2">
    <source>
        <dbReference type="Proteomes" id="UP000326757"/>
    </source>
</evidence>